<keyword evidence="1" id="KW-0472">Membrane</keyword>
<keyword evidence="3" id="KW-1185">Reference proteome</keyword>
<evidence type="ECO:0000256" key="1">
    <source>
        <dbReference type="SAM" id="Phobius"/>
    </source>
</evidence>
<dbReference type="VEuPathDB" id="VectorBase:GBRI044353"/>
<keyword evidence="1" id="KW-1133">Transmembrane helix</keyword>
<dbReference type="AlphaFoldDB" id="A0A1A9X4W6"/>
<evidence type="ECO:0000313" key="3">
    <source>
        <dbReference type="Proteomes" id="UP000091820"/>
    </source>
</evidence>
<feature type="transmembrane region" description="Helical" evidence="1">
    <location>
        <begin position="6"/>
        <end position="25"/>
    </location>
</feature>
<dbReference type="Proteomes" id="UP000091820">
    <property type="component" value="Unassembled WGS sequence"/>
</dbReference>
<reference evidence="2" key="2">
    <citation type="submission" date="2020-05" db="UniProtKB">
        <authorList>
            <consortium name="EnsemblMetazoa"/>
        </authorList>
    </citation>
    <scope>IDENTIFICATION</scope>
    <source>
        <strain evidence="2">IAEA</strain>
    </source>
</reference>
<dbReference type="EnsemblMetazoa" id="GBRI044353-RA">
    <property type="protein sequence ID" value="GBRI044353-PA"/>
    <property type="gene ID" value="GBRI044353"/>
</dbReference>
<proteinExistence type="predicted"/>
<reference evidence="3" key="1">
    <citation type="submission" date="2014-03" db="EMBL/GenBank/DDBJ databases">
        <authorList>
            <person name="Aksoy S."/>
            <person name="Warren W."/>
            <person name="Wilson R.K."/>
        </authorList>
    </citation>
    <scope>NUCLEOTIDE SEQUENCE [LARGE SCALE GENOMIC DNA]</scope>
    <source>
        <strain evidence="3">IAEA</strain>
    </source>
</reference>
<evidence type="ECO:0000313" key="2">
    <source>
        <dbReference type="EnsemblMetazoa" id="GBRI044353-PA"/>
    </source>
</evidence>
<accession>A0A1A9X4W6</accession>
<name>A0A1A9X4W6_9MUSC</name>
<protein>
    <submittedName>
        <fullName evidence="2">Uncharacterized protein</fullName>
    </submittedName>
</protein>
<organism evidence="2 3">
    <name type="scientific">Glossina brevipalpis</name>
    <dbReference type="NCBI Taxonomy" id="37001"/>
    <lineage>
        <taxon>Eukaryota</taxon>
        <taxon>Metazoa</taxon>
        <taxon>Ecdysozoa</taxon>
        <taxon>Arthropoda</taxon>
        <taxon>Hexapoda</taxon>
        <taxon>Insecta</taxon>
        <taxon>Pterygota</taxon>
        <taxon>Neoptera</taxon>
        <taxon>Endopterygota</taxon>
        <taxon>Diptera</taxon>
        <taxon>Brachycera</taxon>
        <taxon>Muscomorpha</taxon>
        <taxon>Hippoboscoidea</taxon>
        <taxon>Glossinidae</taxon>
        <taxon>Glossina</taxon>
    </lineage>
</organism>
<sequence>MTPAITSKMLMGMLLAIIYFMLLVFKEDDFVLKHIQYVNADHFESPPSLTDKLLSMNFGTVFFVVSYAGQSTFKILDGDIKCMETKPLNSKRQTAVKMNDRIIRTFDKFKENRSDELNQC</sequence>
<keyword evidence="1" id="KW-0812">Transmembrane</keyword>